<evidence type="ECO:0000256" key="11">
    <source>
        <dbReference type="ARBA" id="ARBA00023239"/>
    </source>
</evidence>
<evidence type="ECO:0000259" key="15">
    <source>
        <dbReference type="Pfam" id="PF00725"/>
    </source>
</evidence>
<dbReference type="GO" id="GO:0004300">
    <property type="term" value="F:enoyl-CoA hydratase activity"/>
    <property type="evidence" value="ECO:0007669"/>
    <property type="project" value="UniProtKB-ARBA"/>
</dbReference>
<dbReference type="InterPro" id="IPR036291">
    <property type="entry name" value="NAD(P)-bd_dom_sf"/>
</dbReference>
<comment type="caution">
    <text evidence="17">The sequence shown here is derived from an EMBL/GenBank/DDBJ whole genome shotgun (WGS) entry which is preliminary data.</text>
</comment>
<dbReference type="FunFam" id="3.40.50.720:FF:000009">
    <property type="entry name" value="Fatty oxidation complex, alpha subunit"/>
    <property type="match status" value="1"/>
</dbReference>
<dbReference type="Pfam" id="PF00725">
    <property type="entry name" value="3HCDH"/>
    <property type="match status" value="2"/>
</dbReference>
<evidence type="ECO:0000256" key="7">
    <source>
        <dbReference type="ARBA" id="ARBA00023027"/>
    </source>
</evidence>
<dbReference type="CDD" id="cd06558">
    <property type="entry name" value="crotonase-like"/>
    <property type="match status" value="1"/>
</dbReference>
<dbReference type="InterPro" id="IPR001753">
    <property type="entry name" value="Enoyl-CoA_hydra/iso"/>
</dbReference>
<evidence type="ECO:0000259" key="16">
    <source>
        <dbReference type="Pfam" id="PF02737"/>
    </source>
</evidence>
<dbReference type="GO" id="GO:0016853">
    <property type="term" value="F:isomerase activity"/>
    <property type="evidence" value="ECO:0007669"/>
    <property type="project" value="UniProtKB-KW"/>
</dbReference>
<dbReference type="GO" id="GO:0016042">
    <property type="term" value="P:lipid catabolic process"/>
    <property type="evidence" value="ECO:0007669"/>
    <property type="project" value="UniProtKB-KW"/>
</dbReference>
<evidence type="ECO:0000256" key="13">
    <source>
        <dbReference type="ARBA" id="ARBA00049556"/>
    </source>
</evidence>
<keyword evidence="18" id="KW-1185">Reference proteome</keyword>
<name>A0AAV3U2Q8_9ALTE</name>
<dbReference type="Gene3D" id="1.10.1040.50">
    <property type="match status" value="1"/>
</dbReference>
<dbReference type="GO" id="GO:0006631">
    <property type="term" value="P:fatty acid metabolic process"/>
    <property type="evidence" value="ECO:0007669"/>
    <property type="project" value="UniProtKB-KW"/>
</dbReference>
<comment type="pathway">
    <text evidence="2">Lipid metabolism; fatty acid beta-oxidation.</text>
</comment>
<keyword evidence="7" id="KW-0520">NAD</keyword>
<dbReference type="InterPro" id="IPR018376">
    <property type="entry name" value="Enoyl-CoA_hyd/isom_CS"/>
</dbReference>
<evidence type="ECO:0000313" key="17">
    <source>
        <dbReference type="EMBL" id="GAA4942564.1"/>
    </source>
</evidence>
<evidence type="ECO:0000256" key="5">
    <source>
        <dbReference type="ARBA" id="ARBA00022963"/>
    </source>
</evidence>
<dbReference type="SUPFAM" id="SSF51735">
    <property type="entry name" value="NAD(P)-binding Rossmann-fold domains"/>
    <property type="match status" value="1"/>
</dbReference>
<dbReference type="Gene3D" id="3.40.50.720">
    <property type="entry name" value="NAD(P)-binding Rossmann-like Domain"/>
    <property type="match status" value="1"/>
</dbReference>
<dbReference type="FunFam" id="1.10.1040.50:FF:000006">
    <property type="entry name" value="Peroxisomal bifunctional enzyme"/>
    <property type="match status" value="1"/>
</dbReference>
<keyword evidence="11" id="KW-0456">Lyase</keyword>
<dbReference type="InterPro" id="IPR029045">
    <property type="entry name" value="ClpP/crotonase-like_dom_sf"/>
</dbReference>
<evidence type="ECO:0000256" key="2">
    <source>
        <dbReference type="ARBA" id="ARBA00005005"/>
    </source>
</evidence>
<keyword evidence="5" id="KW-0442">Lipid degradation</keyword>
<evidence type="ECO:0000256" key="3">
    <source>
        <dbReference type="ARBA" id="ARBA00008750"/>
    </source>
</evidence>
<dbReference type="SUPFAM" id="SSF52096">
    <property type="entry name" value="ClpP/crotonase"/>
    <property type="match status" value="1"/>
</dbReference>
<keyword evidence="9" id="KW-0576">Peroxisome</keyword>
<dbReference type="RefSeq" id="WP_345421423.1">
    <property type="nucleotide sequence ID" value="NZ_AP031496.1"/>
</dbReference>
<dbReference type="Proteomes" id="UP001409585">
    <property type="component" value="Unassembled WGS sequence"/>
</dbReference>
<keyword evidence="4" id="KW-0276">Fatty acid metabolism</keyword>
<comment type="similarity">
    <text evidence="3">In the N-terminal section; belongs to the enoyl-CoA hydratase/isomerase family.</text>
</comment>
<gene>
    <name evidence="17" type="ORF">GCM10025791_21360</name>
</gene>
<dbReference type="InterPro" id="IPR006176">
    <property type="entry name" value="3-OHacyl-CoA_DH_NAD-bd"/>
</dbReference>
<dbReference type="GO" id="GO:0003857">
    <property type="term" value="F:(3S)-3-hydroxyacyl-CoA dehydrogenase (NAD+) activity"/>
    <property type="evidence" value="ECO:0007669"/>
    <property type="project" value="UniProtKB-EC"/>
</dbReference>
<dbReference type="GO" id="GO:0070403">
    <property type="term" value="F:NAD+ binding"/>
    <property type="evidence" value="ECO:0007669"/>
    <property type="project" value="InterPro"/>
</dbReference>
<reference evidence="18" key="1">
    <citation type="journal article" date="2019" name="Int. J. Syst. Evol. Microbiol.">
        <title>The Global Catalogue of Microorganisms (GCM) 10K type strain sequencing project: providing services to taxonomists for standard genome sequencing and annotation.</title>
        <authorList>
            <consortium name="The Broad Institute Genomics Platform"/>
            <consortium name="The Broad Institute Genome Sequencing Center for Infectious Disease"/>
            <person name="Wu L."/>
            <person name="Ma J."/>
        </authorList>
    </citation>
    <scope>NUCLEOTIDE SEQUENCE [LARGE SCALE GENOMIC DNA]</scope>
    <source>
        <strain evidence="18">JCM 19134</strain>
    </source>
</reference>
<dbReference type="InterPro" id="IPR008927">
    <property type="entry name" value="6-PGluconate_DH-like_C_sf"/>
</dbReference>
<accession>A0AAV3U2Q8</accession>
<dbReference type="Pfam" id="PF02737">
    <property type="entry name" value="3HCDH_N"/>
    <property type="match status" value="1"/>
</dbReference>
<evidence type="ECO:0000256" key="9">
    <source>
        <dbReference type="ARBA" id="ARBA00023140"/>
    </source>
</evidence>
<sequence length="702" mass="75476">MSDSVIYKTQGQIAYLLLNSAPVNGLGQAVRQGLSDGFAQASQDNTIKAIVVGSNIGPFCGGADIAEFSAGTFADKPLLPQVFNQIDASSKPVIAAIDGLALGGGLELALACDYRVATNKAKLGLPEVHLGILPGAGGTQRLPRLAGIANALQMIVSGTPVSAQQAQQLGFVDLVVKEGEDVITAATNYAEQLLAQQAPALNCADMPVDRESLPSDYFAEFRKSIERKTRGFYAPERCIQAVEAACVLPLVDGLKKEGELFLECINTPQARAQQHLFFAERAAGKVPGVAKDTQARPVKKVAVIGSGTMGGGIVMNFLNAGFATTMLDLNAQALERGVGVIRKNYEITAKKGKLTGQQVEQRMGLLTTSTQYSDIQDADLVIEAVFEKMDVKKAVFKTLDECCKPGAILATNTSTLDVNEIAEATSRPQDVIGLHFFSPANVMRLLEVVRAEKTSPDVIKTVLGCAAKIKKLPVVVGVCFGFVGNRMLEPYGREALRLLLEGATPEQIDRVLTEFGFPMGFCSMIDLAGNDISYLTRQAHPEVTQGDPSYGALVDSLYELGHYGQKTGCGFYQYNGRDKSANPDVITLAEQAAFKHGITRREISDQEVLERCLYPLINEGALILEEGIAARASDCDLIYVNGYGFPAWRGGPMQYANEIGLTNVLNALNKYKEQLGEYGERWFKPAPLLQKLATDGKSFNAV</sequence>
<dbReference type="PANTHER" id="PTHR23309:SF51">
    <property type="entry name" value="3-HYDROXYACYL-COA DEHYDROGENASE-RELATED"/>
    <property type="match status" value="1"/>
</dbReference>
<dbReference type="AlphaFoldDB" id="A0AAV3U2Q8"/>
<comment type="subcellular location">
    <subcellularLocation>
        <location evidence="1">Peroxisome</location>
    </subcellularLocation>
</comment>
<dbReference type="Gene3D" id="3.90.226.10">
    <property type="entry name" value="2-enoyl-CoA Hydratase, Chain A, domain 1"/>
    <property type="match status" value="1"/>
</dbReference>
<evidence type="ECO:0000256" key="8">
    <source>
        <dbReference type="ARBA" id="ARBA00023098"/>
    </source>
</evidence>
<evidence type="ECO:0000256" key="6">
    <source>
        <dbReference type="ARBA" id="ARBA00023002"/>
    </source>
</evidence>
<keyword evidence="8" id="KW-0443">Lipid metabolism</keyword>
<dbReference type="InterPro" id="IPR006108">
    <property type="entry name" value="3HC_DH_C"/>
</dbReference>
<comment type="similarity">
    <text evidence="14">Belongs to the enoyl-CoA hydratase/isomerase family.</text>
</comment>
<keyword evidence="10" id="KW-0413">Isomerase</keyword>
<evidence type="ECO:0000256" key="4">
    <source>
        <dbReference type="ARBA" id="ARBA00022832"/>
    </source>
</evidence>
<feature type="domain" description="3-hydroxyacyl-CoA dehydrogenase C-terminal" evidence="15">
    <location>
        <begin position="481"/>
        <end position="574"/>
    </location>
</feature>
<evidence type="ECO:0000313" key="18">
    <source>
        <dbReference type="Proteomes" id="UP001409585"/>
    </source>
</evidence>
<feature type="domain" description="3-hydroxyacyl-CoA dehydrogenase NAD binding" evidence="16">
    <location>
        <begin position="300"/>
        <end position="477"/>
    </location>
</feature>
<evidence type="ECO:0000256" key="10">
    <source>
        <dbReference type="ARBA" id="ARBA00023235"/>
    </source>
</evidence>
<organism evidence="17 18">
    <name type="scientific">Halioxenophilus aromaticivorans</name>
    <dbReference type="NCBI Taxonomy" id="1306992"/>
    <lineage>
        <taxon>Bacteria</taxon>
        <taxon>Pseudomonadati</taxon>
        <taxon>Pseudomonadota</taxon>
        <taxon>Gammaproteobacteria</taxon>
        <taxon>Alteromonadales</taxon>
        <taxon>Alteromonadaceae</taxon>
        <taxon>Halioxenophilus</taxon>
    </lineage>
</organism>
<proteinExistence type="inferred from homology"/>
<keyword evidence="12" id="KW-0511">Multifunctional enzyme</keyword>
<evidence type="ECO:0000256" key="1">
    <source>
        <dbReference type="ARBA" id="ARBA00004275"/>
    </source>
</evidence>
<evidence type="ECO:0000256" key="14">
    <source>
        <dbReference type="RuleBase" id="RU003707"/>
    </source>
</evidence>
<protein>
    <submittedName>
        <fullName evidence="17">3-hydroxyacyl-CoA dehydrogenase NAD-binding domain-containing protein</fullName>
    </submittedName>
</protein>
<dbReference type="PANTHER" id="PTHR23309">
    <property type="entry name" value="3-HYDROXYACYL-COA DEHYROGENASE"/>
    <property type="match status" value="1"/>
</dbReference>
<comment type="catalytic activity">
    <reaction evidence="13">
        <text>a (3S)-3-hydroxyacyl-CoA + NAD(+) = a 3-oxoacyl-CoA + NADH + H(+)</text>
        <dbReference type="Rhea" id="RHEA:22432"/>
        <dbReference type="ChEBI" id="CHEBI:15378"/>
        <dbReference type="ChEBI" id="CHEBI:57318"/>
        <dbReference type="ChEBI" id="CHEBI:57540"/>
        <dbReference type="ChEBI" id="CHEBI:57945"/>
        <dbReference type="ChEBI" id="CHEBI:90726"/>
        <dbReference type="EC" id="1.1.1.35"/>
    </reaction>
</comment>
<dbReference type="PROSITE" id="PS00166">
    <property type="entry name" value="ENOYL_COA_HYDRATASE"/>
    <property type="match status" value="1"/>
</dbReference>
<dbReference type="Pfam" id="PF00378">
    <property type="entry name" value="ECH_1"/>
    <property type="match status" value="1"/>
</dbReference>
<dbReference type="EMBL" id="BAABLX010000016">
    <property type="protein sequence ID" value="GAA4942564.1"/>
    <property type="molecule type" value="Genomic_DNA"/>
</dbReference>
<feature type="domain" description="3-hydroxyacyl-CoA dehydrogenase C-terminal" evidence="15">
    <location>
        <begin position="608"/>
        <end position="697"/>
    </location>
</feature>
<keyword evidence="6" id="KW-0560">Oxidoreductase</keyword>
<evidence type="ECO:0000256" key="12">
    <source>
        <dbReference type="ARBA" id="ARBA00023268"/>
    </source>
</evidence>
<dbReference type="SUPFAM" id="SSF48179">
    <property type="entry name" value="6-phosphogluconate dehydrogenase C-terminal domain-like"/>
    <property type="match status" value="2"/>
</dbReference>